<evidence type="ECO:0000313" key="2">
    <source>
        <dbReference type="EMBL" id="PKA63754.1"/>
    </source>
</evidence>
<dbReference type="AlphaFoldDB" id="A0A2I0B7I5"/>
<dbReference type="OrthoDB" id="1933679at2759"/>
<dbReference type="EMBL" id="KZ451907">
    <property type="protein sequence ID" value="PKA63754.1"/>
    <property type="molecule type" value="Genomic_DNA"/>
</dbReference>
<gene>
    <name evidence="2" type="ORF">AXF42_Ash017038</name>
</gene>
<proteinExistence type="predicted"/>
<dbReference type="Proteomes" id="UP000236161">
    <property type="component" value="Unassembled WGS sequence"/>
</dbReference>
<reference evidence="2 3" key="1">
    <citation type="journal article" date="2017" name="Nature">
        <title>The Apostasia genome and the evolution of orchids.</title>
        <authorList>
            <person name="Zhang G.Q."/>
            <person name="Liu K.W."/>
            <person name="Li Z."/>
            <person name="Lohaus R."/>
            <person name="Hsiao Y.Y."/>
            <person name="Niu S.C."/>
            <person name="Wang J.Y."/>
            <person name="Lin Y.C."/>
            <person name="Xu Q."/>
            <person name="Chen L.J."/>
            <person name="Yoshida K."/>
            <person name="Fujiwara S."/>
            <person name="Wang Z.W."/>
            <person name="Zhang Y.Q."/>
            <person name="Mitsuda N."/>
            <person name="Wang M."/>
            <person name="Liu G.H."/>
            <person name="Pecoraro L."/>
            <person name="Huang H.X."/>
            <person name="Xiao X.J."/>
            <person name="Lin M."/>
            <person name="Wu X.Y."/>
            <person name="Wu W.L."/>
            <person name="Chen Y.Y."/>
            <person name="Chang S.B."/>
            <person name="Sakamoto S."/>
            <person name="Ohme-Takagi M."/>
            <person name="Yagi M."/>
            <person name="Zeng S.J."/>
            <person name="Shen C.Y."/>
            <person name="Yeh C.M."/>
            <person name="Luo Y.B."/>
            <person name="Tsai W.C."/>
            <person name="Van de Peer Y."/>
            <person name="Liu Z.J."/>
        </authorList>
    </citation>
    <scope>NUCLEOTIDE SEQUENCE [LARGE SCALE GENOMIC DNA]</scope>
    <source>
        <strain evidence="3">cv. Shenzhen</strain>
        <tissue evidence="2">Stem</tissue>
    </source>
</reference>
<dbReference type="Pfam" id="PF13960">
    <property type="entry name" value="DUF4218"/>
    <property type="match status" value="1"/>
</dbReference>
<organism evidence="2 3">
    <name type="scientific">Apostasia shenzhenica</name>
    <dbReference type="NCBI Taxonomy" id="1088818"/>
    <lineage>
        <taxon>Eukaryota</taxon>
        <taxon>Viridiplantae</taxon>
        <taxon>Streptophyta</taxon>
        <taxon>Embryophyta</taxon>
        <taxon>Tracheophyta</taxon>
        <taxon>Spermatophyta</taxon>
        <taxon>Magnoliopsida</taxon>
        <taxon>Liliopsida</taxon>
        <taxon>Asparagales</taxon>
        <taxon>Orchidaceae</taxon>
        <taxon>Apostasioideae</taxon>
        <taxon>Apostasia</taxon>
    </lineage>
</organism>
<evidence type="ECO:0000259" key="1">
    <source>
        <dbReference type="Pfam" id="PF13960"/>
    </source>
</evidence>
<keyword evidence="3" id="KW-1185">Reference proteome</keyword>
<name>A0A2I0B7I5_9ASPA</name>
<accession>A0A2I0B7I5</accession>
<dbReference type="InterPro" id="IPR025452">
    <property type="entry name" value="DUF4218"/>
</dbReference>
<feature type="domain" description="DUF4218" evidence="1">
    <location>
        <begin position="61"/>
        <end position="94"/>
    </location>
</feature>
<evidence type="ECO:0000313" key="3">
    <source>
        <dbReference type="Proteomes" id="UP000236161"/>
    </source>
</evidence>
<sequence>MLDGESSKISCVNVKDGKISGMKSHDCHVFLQDYLSVVFRNILSKEVYEPLVELCVIFKQLTSKTLSSNRMNKLENDIAITLYKLEQIFPPTFF</sequence>
<protein>
    <recommendedName>
        <fullName evidence="1">DUF4218 domain-containing protein</fullName>
    </recommendedName>
</protein>
<dbReference type="PANTHER" id="PTHR48258">
    <property type="entry name" value="DUF4218 DOMAIN-CONTAINING PROTEIN-RELATED"/>
    <property type="match status" value="1"/>
</dbReference>
<dbReference type="PANTHER" id="PTHR48258:SF3">
    <property type="entry name" value="FK506-BINDING PROTEIN 4-LIKE ISOFORM X1"/>
    <property type="match status" value="1"/>
</dbReference>